<evidence type="ECO:0000256" key="5">
    <source>
        <dbReference type="ARBA" id="ARBA00024335"/>
    </source>
</evidence>
<dbReference type="RefSeq" id="WP_044840937.1">
    <property type="nucleotide sequence ID" value="NZ_CP059733.1"/>
</dbReference>
<evidence type="ECO:0000313" key="7">
    <source>
        <dbReference type="EMBL" id="WDE02794.1"/>
    </source>
</evidence>
<protein>
    <recommendedName>
        <fullName evidence="6">Type 3 secretion system stator protein</fullName>
    </recommendedName>
</protein>
<dbReference type="PANTHER" id="PTHR34982:SF4">
    <property type="entry name" value="TYPE 3 SECRETION SYSTEM STATOR PROTEIN"/>
    <property type="match status" value="1"/>
</dbReference>
<dbReference type="InterPro" id="IPR051472">
    <property type="entry name" value="T3SS_Stator/FliH"/>
</dbReference>
<proteinExistence type="inferred from homology"/>
<evidence type="ECO:0000256" key="2">
    <source>
        <dbReference type="ARBA" id="ARBA00022448"/>
    </source>
</evidence>
<dbReference type="KEGG" id="tvd:SG34_015220"/>
<dbReference type="InterPro" id="IPR010586">
    <property type="entry name" value="T3SS_stator_protein"/>
</dbReference>
<comment type="similarity">
    <text evidence="5">Belongs to the SctL stator family.</text>
</comment>
<organism evidence="7 8">
    <name type="scientific">Thalassomonas viridans</name>
    <dbReference type="NCBI Taxonomy" id="137584"/>
    <lineage>
        <taxon>Bacteria</taxon>
        <taxon>Pseudomonadati</taxon>
        <taxon>Pseudomonadota</taxon>
        <taxon>Gammaproteobacteria</taxon>
        <taxon>Alteromonadales</taxon>
        <taxon>Colwelliaceae</taxon>
        <taxon>Thalassomonas</taxon>
    </lineage>
</organism>
<reference evidence="7 8" key="2">
    <citation type="journal article" date="2022" name="Mar. Drugs">
        <title>Bioassay-Guided Fractionation Leads to the Detection of Cholic Acid Generated by the Rare Thalassomonas sp.</title>
        <authorList>
            <person name="Pheiffer F."/>
            <person name="Schneider Y.K."/>
            <person name="Hansen E.H."/>
            <person name="Andersen J.H."/>
            <person name="Isaksson J."/>
            <person name="Busche T."/>
            <person name="R C."/>
            <person name="Kalinowski J."/>
            <person name="Zyl L.V."/>
            <person name="Trindade M."/>
        </authorList>
    </citation>
    <scope>NUCLEOTIDE SEQUENCE [LARGE SCALE GENOMIC DNA]</scope>
    <source>
        <strain evidence="7 8">XOM25</strain>
    </source>
</reference>
<dbReference type="AlphaFoldDB" id="A0AAE9YYQ2"/>
<comment type="subcellular location">
    <subcellularLocation>
        <location evidence="1">Cytoplasm</location>
    </subcellularLocation>
</comment>
<dbReference type="Proteomes" id="UP000032352">
    <property type="component" value="Chromosome"/>
</dbReference>
<dbReference type="InterPro" id="IPR012842">
    <property type="entry name" value="T3SS_SctL/SctL2"/>
</dbReference>
<keyword evidence="8" id="KW-1185">Reference proteome</keyword>
<dbReference type="NCBIfam" id="TIGR02499">
    <property type="entry name" value="HrpE_YscL_not"/>
    <property type="match status" value="1"/>
</dbReference>
<sequence length="210" mass="23286">MFKYAAIAQDKTLSVGQTATDDKIIKAETLARLNRADDIIGLAKQKSEKILIAAKKIYRQQHQLGYQEGLEQGKKELARLHLDATVKVQDFLHKVNDELVALVMVALRRIIDDLAPEEVTGKVIRQTLKTITDEKNITLRVAPELSIQLEAQLADMTADYPAVEYLHIEADHGLAGQQGCILETETGVVDALVETQLEVISKTLASHYST</sequence>
<keyword evidence="2" id="KW-0813">Transport</keyword>
<evidence type="ECO:0000256" key="4">
    <source>
        <dbReference type="ARBA" id="ARBA00022927"/>
    </source>
</evidence>
<dbReference type="EMBL" id="CP059733">
    <property type="protein sequence ID" value="WDE02794.1"/>
    <property type="molecule type" value="Genomic_DNA"/>
</dbReference>
<gene>
    <name evidence="7" type="primary">sctL</name>
    <name evidence="7" type="ORF">SG34_015220</name>
</gene>
<evidence type="ECO:0000256" key="3">
    <source>
        <dbReference type="ARBA" id="ARBA00022490"/>
    </source>
</evidence>
<evidence type="ECO:0000256" key="1">
    <source>
        <dbReference type="ARBA" id="ARBA00004496"/>
    </source>
</evidence>
<reference evidence="7 8" key="1">
    <citation type="journal article" date="2015" name="Genome Announc.">
        <title>Draft Genome Sequences of Marine Isolates of Thalassomonas viridans and Thalassomonas actiniarum.</title>
        <authorList>
            <person name="Olonade I."/>
            <person name="van Zyl L.J."/>
            <person name="Trindade M."/>
        </authorList>
    </citation>
    <scope>NUCLEOTIDE SEQUENCE [LARGE SCALE GENOMIC DNA]</scope>
    <source>
        <strain evidence="7 8">XOM25</strain>
    </source>
</reference>
<evidence type="ECO:0000256" key="6">
    <source>
        <dbReference type="ARBA" id="ARBA00040494"/>
    </source>
</evidence>
<accession>A0AAE9YYQ2</accession>
<keyword evidence="4" id="KW-0653">Protein transport</keyword>
<keyword evidence="3" id="KW-0963">Cytoplasm</keyword>
<dbReference type="Pfam" id="PF06635">
    <property type="entry name" value="T3SS_SCTL"/>
    <property type="match status" value="1"/>
</dbReference>
<evidence type="ECO:0000313" key="8">
    <source>
        <dbReference type="Proteomes" id="UP000032352"/>
    </source>
</evidence>
<name>A0AAE9YYQ2_9GAMM</name>
<dbReference type="GO" id="GO:0005829">
    <property type="term" value="C:cytosol"/>
    <property type="evidence" value="ECO:0007669"/>
    <property type="project" value="TreeGrafter"/>
</dbReference>
<dbReference type="GO" id="GO:0030254">
    <property type="term" value="P:protein secretion by the type III secretion system"/>
    <property type="evidence" value="ECO:0007669"/>
    <property type="project" value="InterPro"/>
</dbReference>
<dbReference type="PANTHER" id="PTHR34982">
    <property type="entry name" value="YOP PROTEINS TRANSLOCATION PROTEIN L"/>
    <property type="match status" value="1"/>
</dbReference>